<dbReference type="InterPro" id="IPR009100">
    <property type="entry name" value="AcylCoA_DH/oxidase_NM_dom_sf"/>
</dbReference>
<dbReference type="PANTHER" id="PTHR43884">
    <property type="entry name" value="ACYL-COA DEHYDROGENASE"/>
    <property type="match status" value="1"/>
</dbReference>
<evidence type="ECO:0000256" key="6">
    <source>
        <dbReference type="RuleBase" id="RU362125"/>
    </source>
</evidence>
<evidence type="ECO:0000313" key="11">
    <source>
        <dbReference type="Proteomes" id="UP000284219"/>
    </source>
</evidence>
<keyword evidence="4 6" id="KW-0274">FAD</keyword>
<dbReference type="Pfam" id="PF00441">
    <property type="entry name" value="Acyl-CoA_dh_1"/>
    <property type="match status" value="1"/>
</dbReference>
<dbReference type="Gene3D" id="1.10.540.10">
    <property type="entry name" value="Acyl-CoA dehydrogenase/oxidase, N-terminal domain"/>
    <property type="match status" value="1"/>
</dbReference>
<keyword evidence="11" id="KW-1185">Reference proteome</keyword>
<comment type="similarity">
    <text evidence="2 6">Belongs to the acyl-CoA dehydrogenase family.</text>
</comment>
<dbReference type="SUPFAM" id="SSF56645">
    <property type="entry name" value="Acyl-CoA dehydrogenase NM domain-like"/>
    <property type="match status" value="1"/>
</dbReference>
<evidence type="ECO:0000256" key="3">
    <source>
        <dbReference type="ARBA" id="ARBA00022630"/>
    </source>
</evidence>
<evidence type="ECO:0000256" key="1">
    <source>
        <dbReference type="ARBA" id="ARBA00001974"/>
    </source>
</evidence>
<organism evidence="10 11">
    <name type="scientific">Ammoniphilus oxalaticus</name>
    <dbReference type="NCBI Taxonomy" id="66863"/>
    <lineage>
        <taxon>Bacteria</taxon>
        <taxon>Bacillati</taxon>
        <taxon>Bacillota</taxon>
        <taxon>Bacilli</taxon>
        <taxon>Bacillales</taxon>
        <taxon>Paenibacillaceae</taxon>
        <taxon>Aneurinibacillus group</taxon>
        <taxon>Ammoniphilus</taxon>
    </lineage>
</organism>
<dbReference type="EMBL" id="MCHY01000007">
    <property type="protein sequence ID" value="RKD24980.1"/>
    <property type="molecule type" value="Genomic_DNA"/>
</dbReference>
<evidence type="ECO:0000256" key="5">
    <source>
        <dbReference type="ARBA" id="ARBA00023002"/>
    </source>
</evidence>
<dbReference type="SUPFAM" id="SSF47203">
    <property type="entry name" value="Acyl-CoA dehydrogenase C-terminal domain-like"/>
    <property type="match status" value="1"/>
</dbReference>
<dbReference type="GO" id="GO:0003995">
    <property type="term" value="F:acyl-CoA dehydrogenase activity"/>
    <property type="evidence" value="ECO:0007669"/>
    <property type="project" value="TreeGrafter"/>
</dbReference>
<dbReference type="Gene3D" id="2.40.110.10">
    <property type="entry name" value="Butyryl-CoA Dehydrogenase, subunit A, domain 2"/>
    <property type="match status" value="1"/>
</dbReference>
<accession>A0A419SLM8</accession>
<proteinExistence type="inferred from homology"/>
<comment type="cofactor">
    <cofactor evidence="1 6">
        <name>FAD</name>
        <dbReference type="ChEBI" id="CHEBI:57692"/>
    </cofactor>
</comment>
<dbReference type="InterPro" id="IPR036250">
    <property type="entry name" value="AcylCo_DH-like_C"/>
</dbReference>
<dbReference type="Pfam" id="PF02771">
    <property type="entry name" value="Acyl-CoA_dh_N"/>
    <property type="match status" value="1"/>
</dbReference>
<dbReference type="Proteomes" id="UP000284219">
    <property type="component" value="Unassembled WGS sequence"/>
</dbReference>
<feature type="domain" description="Acyl-CoA dehydrogenase/oxidase N-terminal" evidence="9">
    <location>
        <begin position="16"/>
        <end position="102"/>
    </location>
</feature>
<keyword evidence="3 6" id="KW-0285">Flavoprotein</keyword>
<dbReference type="OrthoDB" id="9785203at2"/>
<sequence>MSTAMNIDYFVRNQTEEKLVTLADSLAERFYERAAGYDLSEETSFPFQNFKELREAGYLKLTTPRCYGGDELSLYQLVLVQERLARGDGSTALAVGWHLGLIHHYRHINVWPHPLFEQLCRDVVEQGAMINHFSSERNTGSPTRGGRPETIARRTTSGWLLSGRKTYSTLIPILDRFVVTAFVEESEQIGHFYVKKQAGIEIDPTWNTLGMRATASHDVILDNVFVPDDAYVPTSPTWSSDGNGWLLHIPACYAGIAYAARDFALKYASKYQPNSLQTTISKLPHIQQRIAQIEQDLMISRTLLYSVADRWDRDPEHRTRLQPELGLAKKVMIDHTLRIIDNAMRIVGGASLSRDLPLERWYRDARAGLHNPPMEDAVDRLLAMRALAEFERDDNE</sequence>
<evidence type="ECO:0000259" key="9">
    <source>
        <dbReference type="Pfam" id="PF02771"/>
    </source>
</evidence>
<dbReference type="PANTHER" id="PTHR43884:SF25">
    <property type="entry name" value="ACYL-COA DEHYDROGENASE YDBM-RELATED"/>
    <property type="match status" value="1"/>
</dbReference>
<evidence type="ECO:0000313" key="10">
    <source>
        <dbReference type="EMBL" id="RKD24980.1"/>
    </source>
</evidence>
<dbReference type="InterPro" id="IPR009075">
    <property type="entry name" value="AcylCo_DH/oxidase_C"/>
</dbReference>
<evidence type="ECO:0000259" key="8">
    <source>
        <dbReference type="Pfam" id="PF02770"/>
    </source>
</evidence>
<evidence type="ECO:0000259" key="7">
    <source>
        <dbReference type="Pfam" id="PF00441"/>
    </source>
</evidence>
<evidence type="ECO:0000256" key="4">
    <source>
        <dbReference type="ARBA" id="ARBA00022827"/>
    </source>
</evidence>
<dbReference type="GO" id="GO:0050660">
    <property type="term" value="F:flavin adenine dinucleotide binding"/>
    <property type="evidence" value="ECO:0007669"/>
    <property type="project" value="InterPro"/>
</dbReference>
<dbReference type="Pfam" id="PF02770">
    <property type="entry name" value="Acyl-CoA_dh_M"/>
    <property type="match status" value="1"/>
</dbReference>
<protein>
    <submittedName>
        <fullName evidence="10">Acyl-CoA dehydrogenase</fullName>
    </submittedName>
</protein>
<dbReference type="RefSeq" id="WP_120188798.1">
    <property type="nucleotide sequence ID" value="NZ_MCHY01000007.1"/>
</dbReference>
<feature type="domain" description="Acyl-CoA oxidase/dehydrogenase middle" evidence="8">
    <location>
        <begin position="135"/>
        <end position="224"/>
    </location>
</feature>
<dbReference type="PIRSF" id="PIRSF016578">
    <property type="entry name" value="HsaA"/>
    <property type="match status" value="1"/>
</dbReference>
<dbReference type="CDD" id="cd00567">
    <property type="entry name" value="ACAD"/>
    <property type="match status" value="1"/>
</dbReference>
<name>A0A419SLM8_9BACL</name>
<dbReference type="InterPro" id="IPR013786">
    <property type="entry name" value="AcylCoA_DH/ox_N"/>
</dbReference>
<keyword evidence="5 6" id="KW-0560">Oxidoreductase</keyword>
<dbReference type="AlphaFoldDB" id="A0A419SLM8"/>
<gene>
    <name evidence="10" type="ORF">BEP19_03855</name>
</gene>
<evidence type="ECO:0000256" key="2">
    <source>
        <dbReference type="ARBA" id="ARBA00009347"/>
    </source>
</evidence>
<comment type="caution">
    <text evidence="10">The sequence shown here is derived from an EMBL/GenBank/DDBJ whole genome shotgun (WGS) entry which is preliminary data.</text>
</comment>
<dbReference type="InterPro" id="IPR006091">
    <property type="entry name" value="Acyl-CoA_Oxase/DH_mid-dom"/>
</dbReference>
<reference evidence="10 11" key="1">
    <citation type="submission" date="2016-08" db="EMBL/GenBank/DDBJ databases">
        <title>Novel Firmicute Genomes.</title>
        <authorList>
            <person name="Poppleton D.I."/>
            <person name="Gribaldo S."/>
        </authorList>
    </citation>
    <scope>NUCLEOTIDE SEQUENCE [LARGE SCALE GENOMIC DNA]</scope>
    <source>
        <strain evidence="10 11">RAOx-1</strain>
    </source>
</reference>
<dbReference type="InterPro" id="IPR046373">
    <property type="entry name" value="Acyl-CoA_Oxase/DH_mid-dom_sf"/>
</dbReference>
<feature type="domain" description="Acyl-CoA dehydrogenase/oxidase C-terminal" evidence="7">
    <location>
        <begin position="251"/>
        <end position="367"/>
    </location>
</feature>
<dbReference type="InterPro" id="IPR037069">
    <property type="entry name" value="AcylCoA_DH/ox_N_sf"/>
</dbReference>
<dbReference type="Gene3D" id="1.20.140.10">
    <property type="entry name" value="Butyryl-CoA Dehydrogenase, subunit A, domain 3"/>
    <property type="match status" value="1"/>
</dbReference>